<dbReference type="PaxDb" id="6239-F40E3.3"/>
<evidence type="ECO:0000313" key="2">
    <source>
        <dbReference type="Proteomes" id="UP000001940"/>
    </source>
</evidence>
<gene>
    <name evidence="1" type="ORF">CELE_F40E3.3</name>
    <name evidence="1 3" type="ORF">F40E3.3</name>
</gene>
<dbReference type="CTD" id="185533"/>
<dbReference type="HOGENOM" id="CLU_1877288_0_0_1"/>
<proteinExistence type="predicted"/>
<dbReference type="GeneID" id="185533"/>
<dbReference type="UCSC" id="F40E3.3">
    <property type="organism name" value="c. elegans"/>
</dbReference>
<sequence>MFKKVLRKSGFFTSKILIFHHIRHLHQLLHLELLDFLQKSDFFPLYRPPRSPSSSLSSSPAPGFCRKFGFFSLYISSPPTSSSTSSPETTGFSTKIGFFLLIVHLHRLLHPLLRLELLDFAEKGDATPLHKLLPFS</sequence>
<dbReference type="EMBL" id="BX284601">
    <property type="protein sequence ID" value="CCD70431.1"/>
    <property type="molecule type" value="Genomic_DNA"/>
</dbReference>
<dbReference type="AGR" id="WB:WBGene00018231"/>
<dbReference type="AlphaFoldDB" id="O01548"/>
<dbReference type="Proteomes" id="UP000001940">
    <property type="component" value="Chromosome I"/>
</dbReference>
<organism evidence="1 2">
    <name type="scientific">Caenorhabditis elegans</name>
    <dbReference type="NCBI Taxonomy" id="6239"/>
    <lineage>
        <taxon>Eukaryota</taxon>
        <taxon>Metazoa</taxon>
        <taxon>Ecdysozoa</taxon>
        <taxon>Nematoda</taxon>
        <taxon>Chromadorea</taxon>
        <taxon>Rhabditida</taxon>
        <taxon>Rhabditina</taxon>
        <taxon>Rhabditomorpha</taxon>
        <taxon>Rhabditoidea</taxon>
        <taxon>Rhabditidae</taxon>
        <taxon>Peloderinae</taxon>
        <taxon>Caenorhabditis</taxon>
    </lineage>
</organism>
<evidence type="ECO:0000313" key="3">
    <source>
        <dbReference type="WormBase" id="F40E3.3"/>
    </source>
</evidence>
<accession>O01548</accession>
<dbReference type="KEGG" id="cel:CELE_F40E3.3"/>
<keyword evidence="2" id="KW-1185">Reference proteome</keyword>
<evidence type="ECO:0000313" key="1">
    <source>
        <dbReference type="EMBL" id="CCD70431.1"/>
    </source>
</evidence>
<dbReference type="InParanoid" id="O01548"/>
<name>O01548_CAEEL</name>
<dbReference type="RefSeq" id="NP_491017.2">
    <property type="nucleotide sequence ID" value="NM_058616.2"/>
</dbReference>
<reference evidence="1 2" key="1">
    <citation type="journal article" date="1998" name="Science">
        <title>Genome sequence of the nematode C. elegans: a platform for investigating biology.</title>
        <authorList>
            <consortium name="The C. elegans sequencing consortium"/>
            <person name="Sulson J.E."/>
            <person name="Waterston R."/>
        </authorList>
    </citation>
    <scope>NUCLEOTIDE SEQUENCE [LARGE SCALE GENOMIC DNA]</scope>
    <source>
        <strain evidence="1 2">Bristol N2</strain>
    </source>
</reference>
<dbReference type="WormBase" id="F40E3.3">
    <property type="protein sequence ID" value="CE46376"/>
    <property type="gene ID" value="WBGene00018231"/>
</dbReference>
<protein>
    <submittedName>
        <fullName evidence="1">Uncharacterized protein</fullName>
    </submittedName>
</protein>